<dbReference type="OrthoDB" id="9815425at2"/>
<feature type="active site" evidence="3">
    <location>
        <position position="164"/>
    </location>
</feature>
<dbReference type="Proteomes" id="UP000049828">
    <property type="component" value="Unassembled WGS sequence"/>
</dbReference>
<name>A0A0M6WEQ9_9FIRM</name>
<dbReference type="InterPro" id="IPR050300">
    <property type="entry name" value="GDXG_lipolytic_enzyme"/>
</dbReference>
<dbReference type="GO" id="GO:0016787">
    <property type="term" value="F:hydrolase activity"/>
    <property type="evidence" value="ECO:0007669"/>
    <property type="project" value="UniProtKB-KW"/>
</dbReference>
<evidence type="ECO:0000313" key="6">
    <source>
        <dbReference type="EMBL" id="CUO14783.1"/>
    </source>
</evidence>
<dbReference type="PROSITE" id="PS01174">
    <property type="entry name" value="LIPASE_GDXG_SER"/>
    <property type="match status" value="1"/>
</dbReference>
<dbReference type="InterPro" id="IPR029058">
    <property type="entry name" value="AB_hydrolase_fold"/>
</dbReference>
<dbReference type="EMBL" id="CVRS01000026">
    <property type="protein sequence ID" value="CRL33945.1"/>
    <property type="molecule type" value="Genomic_DNA"/>
</dbReference>
<keyword evidence="9" id="KW-1185">Reference proteome</keyword>
<evidence type="ECO:0000313" key="12">
    <source>
        <dbReference type="Proteomes" id="UP000286271"/>
    </source>
</evidence>
<dbReference type="RefSeq" id="WP_007886104.1">
    <property type="nucleotide sequence ID" value="NZ_CATWND010000104.1"/>
</dbReference>
<dbReference type="PANTHER" id="PTHR48081">
    <property type="entry name" value="AB HYDROLASE SUPERFAMILY PROTEIN C4A8.06C"/>
    <property type="match status" value="1"/>
</dbReference>
<keyword evidence="2 5" id="KW-0378">Hydrolase</keyword>
<reference evidence="11 12" key="3">
    <citation type="submission" date="2018-08" db="EMBL/GenBank/DDBJ databases">
        <title>A genome reference for cultivated species of the human gut microbiota.</title>
        <authorList>
            <person name="Zou Y."/>
            <person name="Xue W."/>
            <person name="Luo G."/>
        </authorList>
    </citation>
    <scope>NUCLEOTIDE SEQUENCE [LARGE SCALE GENOMIC DNA]</scope>
    <source>
        <strain evidence="7 11">AF24-4</strain>
        <strain evidence="8 12">AM27-11</strain>
    </source>
</reference>
<gene>
    <name evidence="6" type="primary">mlhB</name>
    <name evidence="8" type="ORF">DW707_09575</name>
    <name evidence="7" type="ORF">DWY29_13550</name>
    <name evidence="6" type="ORF">ERS852392_02308</name>
    <name evidence="5" type="ORF">RIL183_13671</name>
</gene>
<reference evidence="5" key="1">
    <citation type="submission" date="2015-05" db="EMBL/GenBank/DDBJ databases">
        <authorList>
            <person name="Wang D.B."/>
            <person name="Wang M."/>
        </authorList>
    </citation>
    <scope>NUCLEOTIDE SEQUENCE [LARGE SCALE GENOMIC DNA]</scope>
    <source>
        <strain evidence="5">L1-83</strain>
    </source>
</reference>
<evidence type="ECO:0000259" key="4">
    <source>
        <dbReference type="Pfam" id="PF07859"/>
    </source>
</evidence>
<dbReference type="STRING" id="360807.ERS852392_02308"/>
<dbReference type="SUPFAM" id="SSF53474">
    <property type="entry name" value="alpha/beta-Hydrolases"/>
    <property type="match status" value="1"/>
</dbReference>
<evidence type="ECO:0000313" key="8">
    <source>
        <dbReference type="EMBL" id="RHE97213.1"/>
    </source>
</evidence>
<evidence type="ECO:0000313" key="7">
    <source>
        <dbReference type="EMBL" id="RGR66213.1"/>
    </source>
</evidence>
<dbReference type="InterPro" id="IPR033140">
    <property type="entry name" value="Lipase_GDXG_put_SER_AS"/>
</dbReference>
<evidence type="ECO:0000256" key="2">
    <source>
        <dbReference type="ARBA" id="ARBA00022801"/>
    </source>
</evidence>
<dbReference type="EMBL" id="QSKW01000013">
    <property type="protein sequence ID" value="RHE97213.1"/>
    <property type="molecule type" value="Genomic_DNA"/>
</dbReference>
<evidence type="ECO:0000313" key="11">
    <source>
        <dbReference type="Proteomes" id="UP000285820"/>
    </source>
</evidence>
<dbReference type="EMBL" id="QRUN01000025">
    <property type="protein sequence ID" value="RGR66213.1"/>
    <property type="molecule type" value="Genomic_DNA"/>
</dbReference>
<dbReference type="Gene3D" id="3.40.50.1820">
    <property type="entry name" value="alpha/beta hydrolase"/>
    <property type="match status" value="1"/>
</dbReference>
<sequence>MIRKLTLKKEREHETNEASIAGNVMRDLIAHVTNDNLIGRKIKSGELRKKMVEPPWKCPDMFTMTTIEMEHFTMEWLELKENPNEQKVILQLHGGGYIGAMRNAYRMFAGLYNEVSKGMSVLTIDYRVAPENPYPAALEDAVSAYQWLLGQGWFAEDIIVAGDSAGGGLAMALCHYLKDHGMQLPCGIVAMSPWTDLMASGESYDTNYERDPLFGNTRDSLIYNKDYVGDHDPMDAYISPLYGDFRGFPPMLIQVGSYEMLLSDSVSVASKARHQGVKVRLSIYDGMFHIFQMAAKMLPESRKAWAEIGKFIDVLSND</sequence>
<dbReference type="Proteomes" id="UP000286271">
    <property type="component" value="Unassembled WGS sequence"/>
</dbReference>
<evidence type="ECO:0000256" key="3">
    <source>
        <dbReference type="PROSITE-ProRule" id="PRU10038"/>
    </source>
</evidence>
<protein>
    <submittedName>
        <fullName evidence="7">Alpha/beta hydrolase</fullName>
    </submittedName>
    <submittedName>
        <fullName evidence="6">Monoterpene epsilon-lactone hydrolase</fullName>
        <ecNumber evidence="6">3.1.1.83</ecNumber>
    </submittedName>
    <submittedName>
        <fullName evidence="5">Putative acetyl-hydrolase</fullName>
    </submittedName>
</protein>
<dbReference type="PANTHER" id="PTHR48081:SF8">
    <property type="entry name" value="ALPHA_BETA HYDROLASE FOLD-3 DOMAIN-CONTAINING PROTEIN-RELATED"/>
    <property type="match status" value="1"/>
</dbReference>
<organism evidence="5 9">
    <name type="scientific">Roseburia inulinivorans</name>
    <dbReference type="NCBI Taxonomy" id="360807"/>
    <lineage>
        <taxon>Bacteria</taxon>
        <taxon>Bacillati</taxon>
        <taxon>Bacillota</taxon>
        <taxon>Clostridia</taxon>
        <taxon>Lachnospirales</taxon>
        <taxon>Lachnospiraceae</taxon>
        <taxon>Roseburia</taxon>
    </lineage>
</organism>
<evidence type="ECO:0000313" key="5">
    <source>
        <dbReference type="EMBL" id="CRL33945.1"/>
    </source>
</evidence>
<dbReference type="EC" id="3.1.1.83" evidence="6"/>
<dbReference type="InterPro" id="IPR013094">
    <property type="entry name" value="AB_hydrolase_3"/>
</dbReference>
<dbReference type="Pfam" id="PF07859">
    <property type="entry name" value="Abhydrolase_3"/>
    <property type="match status" value="1"/>
</dbReference>
<proteinExistence type="inferred from homology"/>
<dbReference type="Proteomes" id="UP000285820">
    <property type="component" value="Unassembled WGS sequence"/>
</dbReference>
<accession>A0A0M6WEQ9</accession>
<evidence type="ECO:0000256" key="1">
    <source>
        <dbReference type="ARBA" id="ARBA00010515"/>
    </source>
</evidence>
<dbReference type="EMBL" id="CYYR01000016">
    <property type="protein sequence ID" value="CUO14783.1"/>
    <property type="molecule type" value="Genomic_DNA"/>
</dbReference>
<feature type="domain" description="Alpha/beta hydrolase fold-3" evidence="4">
    <location>
        <begin position="89"/>
        <end position="292"/>
    </location>
</feature>
<comment type="similarity">
    <text evidence="1">Belongs to the 'GDXG' lipolytic enzyme family.</text>
</comment>
<dbReference type="Proteomes" id="UP000095395">
    <property type="component" value="Unassembled WGS sequence"/>
</dbReference>
<reference evidence="9" key="2">
    <citation type="submission" date="2015-05" db="EMBL/GenBank/DDBJ databases">
        <authorList>
            <consortium name="Pathogen Informatics"/>
        </authorList>
    </citation>
    <scope>NUCLEOTIDE SEQUENCE [LARGE SCALE GENOMIC DNA]</scope>
    <source>
        <strain evidence="6 10">2789STDY5608835</strain>
        <strain evidence="9">L1-83</strain>
    </source>
</reference>
<dbReference type="AlphaFoldDB" id="A0A0M6WEQ9"/>
<evidence type="ECO:0000313" key="10">
    <source>
        <dbReference type="Proteomes" id="UP000095395"/>
    </source>
</evidence>
<evidence type="ECO:0000313" key="9">
    <source>
        <dbReference type="Proteomes" id="UP000049828"/>
    </source>
</evidence>